<dbReference type="PROSITE" id="PS51805">
    <property type="entry name" value="EPHD"/>
    <property type="match status" value="1"/>
</dbReference>
<evidence type="ECO:0000256" key="1">
    <source>
        <dbReference type="ARBA" id="ARBA00022553"/>
    </source>
</evidence>
<keyword evidence="4" id="KW-0862">Zinc</keyword>
<organism evidence="6 7">
    <name type="scientific">Anopheles maculatus</name>
    <dbReference type="NCBI Taxonomy" id="74869"/>
    <lineage>
        <taxon>Eukaryota</taxon>
        <taxon>Metazoa</taxon>
        <taxon>Ecdysozoa</taxon>
        <taxon>Arthropoda</taxon>
        <taxon>Hexapoda</taxon>
        <taxon>Insecta</taxon>
        <taxon>Pterygota</taxon>
        <taxon>Neoptera</taxon>
        <taxon>Endopterygota</taxon>
        <taxon>Diptera</taxon>
        <taxon>Nematocera</taxon>
        <taxon>Culicoidea</taxon>
        <taxon>Culicidae</taxon>
        <taxon>Anophelinae</taxon>
        <taxon>Anopheles</taxon>
        <taxon>Anopheles maculatus group</taxon>
    </lineage>
</organism>
<dbReference type="InterPro" id="IPR034732">
    <property type="entry name" value="EPHD"/>
</dbReference>
<accession>A0A182SVD4</accession>
<reference evidence="6" key="2">
    <citation type="submission" date="2020-05" db="UniProtKB">
        <authorList>
            <consortium name="EnsemblMetazoa"/>
        </authorList>
    </citation>
    <scope>IDENTIFICATION</scope>
    <source>
        <strain evidence="6">maculatus3</strain>
    </source>
</reference>
<keyword evidence="3" id="KW-0863">Zinc-finger</keyword>
<keyword evidence="7" id="KW-1185">Reference proteome</keyword>
<dbReference type="PANTHER" id="PTHR14955">
    <property type="entry name" value="RETINOIC ACID INDUCED 1/TRANSCRIPTION FACTOR 20"/>
    <property type="match status" value="1"/>
</dbReference>
<reference evidence="7" key="1">
    <citation type="submission" date="2013-09" db="EMBL/GenBank/DDBJ databases">
        <title>The Genome Sequence of Anopheles maculatus species B.</title>
        <authorList>
            <consortium name="The Broad Institute Genomics Platform"/>
            <person name="Neafsey D.E."/>
            <person name="Besansky N."/>
            <person name="Howell P."/>
            <person name="Walton C."/>
            <person name="Young S.K."/>
            <person name="Zeng Q."/>
            <person name="Gargeya S."/>
            <person name="Fitzgerald M."/>
            <person name="Haas B."/>
            <person name="Abouelleil A."/>
            <person name="Allen A.W."/>
            <person name="Alvarado L."/>
            <person name="Arachchi H.M."/>
            <person name="Berlin A.M."/>
            <person name="Chapman S.B."/>
            <person name="Gainer-Dewar J."/>
            <person name="Goldberg J."/>
            <person name="Griggs A."/>
            <person name="Gujja S."/>
            <person name="Hansen M."/>
            <person name="Howarth C."/>
            <person name="Imamovic A."/>
            <person name="Ireland A."/>
            <person name="Larimer J."/>
            <person name="McCowan C."/>
            <person name="Murphy C."/>
            <person name="Pearson M."/>
            <person name="Poon T.W."/>
            <person name="Priest M."/>
            <person name="Roberts A."/>
            <person name="Saif S."/>
            <person name="Shea T."/>
            <person name="Sisk P."/>
            <person name="Sykes S."/>
            <person name="Wortman J."/>
            <person name="Nusbaum C."/>
            <person name="Birren B."/>
        </authorList>
    </citation>
    <scope>NUCLEOTIDE SEQUENCE [LARGE SCALE GENOMIC DNA]</scope>
    <source>
        <strain evidence="7">maculatus3</strain>
    </source>
</reference>
<dbReference type="GO" id="GO:0008270">
    <property type="term" value="F:zinc ion binding"/>
    <property type="evidence" value="ECO:0007669"/>
    <property type="project" value="UniProtKB-KW"/>
</dbReference>
<evidence type="ECO:0000256" key="4">
    <source>
        <dbReference type="ARBA" id="ARBA00022833"/>
    </source>
</evidence>
<dbReference type="Pfam" id="PF13771">
    <property type="entry name" value="zf-HC5HC2H"/>
    <property type="match status" value="1"/>
</dbReference>
<dbReference type="InterPro" id="IPR013083">
    <property type="entry name" value="Znf_RING/FYVE/PHD"/>
</dbReference>
<dbReference type="FunFam" id="3.30.40.10:FF:000719">
    <property type="entry name" value="Uncharacterized protein, isoform C"/>
    <property type="match status" value="1"/>
</dbReference>
<proteinExistence type="predicted"/>
<dbReference type="EnsemblMetazoa" id="AMAM014195-RA">
    <property type="protein sequence ID" value="AMAM014195-PA"/>
    <property type="gene ID" value="AMAM014195"/>
</dbReference>
<evidence type="ECO:0000259" key="5">
    <source>
        <dbReference type="PROSITE" id="PS51805"/>
    </source>
</evidence>
<dbReference type="AlphaFoldDB" id="A0A182SVD4"/>
<feature type="domain" description="PHD-type" evidence="5">
    <location>
        <begin position="42"/>
        <end position="148"/>
    </location>
</feature>
<sequence>SKSKKRKNAAGVAVAAAATPTPVAGPSSSKELTLKEEQCDDDVHRADQQTSTEIFYGMIKASDNTFEVWTHEDCLVWAPGVYMVGTRIVGLEAAIWNCCRHQCQFCRNYGAVLSCLHQGCAAKAHYICAHKQSWKMTEDFQSFCQLHAGKDGDDSADDVVVASSSRAAAAASTAASPSVAKQLKREAKPGKAAVSLTTSAS</sequence>
<dbReference type="Proteomes" id="UP000075901">
    <property type="component" value="Unassembled WGS sequence"/>
</dbReference>
<evidence type="ECO:0000313" key="6">
    <source>
        <dbReference type="EnsemblMetazoa" id="AMAM014195-PA"/>
    </source>
</evidence>
<dbReference type="Gene3D" id="3.30.40.10">
    <property type="entry name" value="Zinc/RING finger domain, C3HC4 (zinc finger)"/>
    <property type="match status" value="1"/>
</dbReference>
<keyword evidence="1" id="KW-0597">Phosphoprotein</keyword>
<dbReference type="GO" id="GO:0005634">
    <property type="term" value="C:nucleus"/>
    <property type="evidence" value="ECO:0007669"/>
    <property type="project" value="TreeGrafter"/>
</dbReference>
<evidence type="ECO:0000313" key="7">
    <source>
        <dbReference type="Proteomes" id="UP000075901"/>
    </source>
</evidence>
<name>A0A182SVD4_9DIPT</name>
<evidence type="ECO:0000256" key="2">
    <source>
        <dbReference type="ARBA" id="ARBA00022723"/>
    </source>
</evidence>
<protein>
    <recommendedName>
        <fullName evidence="5">PHD-type domain-containing protein</fullName>
    </recommendedName>
</protein>
<dbReference type="GO" id="GO:0006357">
    <property type="term" value="P:regulation of transcription by RNA polymerase II"/>
    <property type="evidence" value="ECO:0007669"/>
    <property type="project" value="TreeGrafter"/>
</dbReference>
<dbReference type="VEuPathDB" id="VectorBase:AMAM014195"/>
<dbReference type="PANTHER" id="PTHR14955:SF4">
    <property type="entry name" value="PHD-TYPE DOMAIN-CONTAINING PROTEIN"/>
    <property type="match status" value="1"/>
</dbReference>
<dbReference type="InterPro" id="IPR052440">
    <property type="entry name" value="Trans_Reg/Chrom_Remod"/>
</dbReference>
<keyword evidence="2" id="KW-0479">Metal-binding</keyword>
<evidence type="ECO:0000256" key="3">
    <source>
        <dbReference type="ARBA" id="ARBA00022771"/>
    </source>
</evidence>